<feature type="transmembrane region" description="Helical" evidence="9">
    <location>
        <begin position="12"/>
        <end position="38"/>
    </location>
</feature>
<keyword evidence="5" id="KW-0808">Transferase</keyword>
<dbReference type="Proteomes" id="UP000007177">
    <property type="component" value="Chromosome"/>
</dbReference>
<keyword evidence="6 11" id="KW-0418">Kinase</keyword>
<dbReference type="CDD" id="cd06225">
    <property type="entry name" value="HAMP"/>
    <property type="match status" value="1"/>
</dbReference>
<dbReference type="FunFam" id="1.10.287.130:FF:000001">
    <property type="entry name" value="Two-component sensor histidine kinase"/>
    <property type="match status" value="1"/>
</dbReference>
<dbReference type="EMBL" id="CP002987">
    <property type="protein sequence ID" value="AFA48501.1"/>
    <property type="molecule type" value="Genomic_DNA"/>
</dbReference>
<dbReference type="PROSITE" id="PS50109">
    <property type="entry name" value="HIS_KIN"/>
    <property type="match status" value="1"/>
</dbReference>
<reference evidence="11 12" key="2">
    <citation type="journal article" date="2012" name="PLoS ONE">
        <title>An ancient pathway combining carbon dioxide fixation with the generation and utilization of a sodium ion gradient for ATP synthesis.</title>
        <authorList>
            <person name="Poehlein A."/>
            <person name="Schmidt S."/>
            <person name="Kaster A.K."/>
            <person name="Goenrich M."/>
            <person name="Vollmers J."/>
            <person name="Thurmer A."/>
            <person name="Bertsch J."/>
            <person name="Schuchmann K."/>
            <person name="Voigt B."/>
            <person name="Hecker M."/>
            <person name="Daniel R."/>
            <person name="Thauer R.K."/>
            <person name="Gottschalk G."/>
            <person name="Muller V."/>
        </authorList>
    </citation>
    <scope>NUCLEOTIDE SEQUENCE [LARGE SCALE GENOMIC DNA]</scope>
    <source>
        <strain evidence="12">ATCC 29683 / DSM 1030 / JCM 2381 / KCTC 1655 / WB1</strain>
    </source>
</reference>
<dbReference type="HOGENOM" id="CLU_000445_89_3_9"/>
<organism evidence="11 12">
    <name type="scientific">Acetobacterium woodii (strain ATCC 29683 / DSM 1030 / JCM 2381 / KCTC 1655 / WB1)</name>
    <dbReference type="NCBI Taxonomy" id="931626"/>
    <lineage>
        <taxon>Bacteria</taxon>
        <taxon>Bacillati</taxon>
        <taxon>Bacillota</taxon>
        <taxon>Clostridia</taxon>
        <taxon>Eubacteriales</taxon>
        <taxon>Eubacteriaceae</taxon>
        <taxon>Acetobacterium</taxon>
    </lineage>
</organism>
<evidence type="ECO:0000256" key="1">
    <source>
        <dbReference type="ARBA" id="ARBA00000085"/>
    </source>
</evidence>
<dbReference type="InterPro" id="IPR036890">
    <property type="entry name" value="HATPase_C_sf"/>
</dbReference>
<dbReference type="InterPro" id="IPR005467">
    <property type="entry name" value="His_kinase_dom"/>
</dbReference>
<dbReference type="OrthoDB" id="9813151at2"/>
<evidence type="ECO:0000256" key="7">
    <source>
        <dbReference type="ARBA" id="ARBA00023012"/>
    </source>
</evidence>
<dbReference type="CDD" id="cd00082">
    <property type="entry name" value="HisKA"/>
    <property type="match status" value="1"/>
</dbReference>
<dbReference type="RefSeq" id="WP_014356101.1">
    <property type="nucleotide sequence ID" value="NC_016894.1"/>
</dbReference>
<gene>
    <name evidence="11" type="ordered locus">Awo_c17210</name>
</gene>
<reference evidence="12" key="1">
    <citation type="submission" date="2011-07" db="EMBL/GenBank/DDBJ databases">
        <title>Complete genome sequence of Acetobacterium woodii.</title>
        <authorList>
            <person name="Poehlein A."/>
            <person name="Schmidt S."/>
            <person name="Kaster A.-K."/>
            <person name="Goenrich M."/>
            <person name="Vollmers J."/>
            <person name="Thuermer A."/>
            <person name="Gottschalk G."/>
            <person name="Thauer R.K."/>
            <person name="Daniel R."/>
            <person name="Mueller V."/>
        </authorList>
    </citation>
    <scope>NUCLEOTIDE SEQUENCE [LARGE SCALE GENOMIC DNA]</scope>
    <source>
        <strain evidence="12">ATCC 29683 / DSM 1030 / JCM 2381 / KCTC 1655 / WB1</strain>
    </source>
</reference>
<dbReference type="KEGG" id="awo:Awo_c17210"/>
<dbReference type="Gene3D" id="3.30.565.10">
    <property type="entry name" value="Histidine kinase-like ATPase, C-terminal domain"/>
    <property type="match status" value="1"/>
</dbReference>
<dbReference type="Gene3D" id="1.10.287.130">
    <property type="match status" value="1"/>
</dbReference>
<dbReference type="InterPro" id="IPR003661">
    <property type="entry name" value="HisK_dim/P_dom"/>
</dbReference>
<accession>H6LHX1</accession>
<dbReference type="SMART" id="SM00387">
    <property type="entry name" value="HATPase_c"/>
    <property type="match status" value="1"/>
</dbReference>
<dbReference type="GO" id="GO:0016020">
    <property type="term" value="C:membrane"/>
    <property type="evidence" value="ECO:0007669"/>
    <property type="project" value="UniProtKB-SubCell"/>
</dbReference>
<dbReference type="InterPro" id="IPR036097">
    <property type="entry name" value="HisK_dim/P_sf"/>
</dbReference>
<comment type="catalytic activity">
    <reaction evidence="1">
        <text>ATP + protein L-histidine = ADP + protein N-phospho-L-histidine.</text>
        <dbReference type="EC" id="2.7.13.3"/>
    </reaction>
</comment>
<dbReference type="CDD" id="cd00075">
    <property type="entry name" value="HATPase"/>
    <property type="match status" value="1"/>
</dbReference>
<keyword evidence="9" id="KW-0812">Transmembrane</keyword>
<dbReference type="STRING" id="931626.Awo_c17210"/>
<dbReference type="SUPFAM" id="SSF55874">
    <property type="entry name" value="ATPase domain of HSP90 chaperone/DNA topoisomerase II/histidine kinase"/>
    <property type="match status" value="1"/>
</dbReference>
<dbReference type="FunFam" id="3.30.565.10:FF:000006">
    <property type="entry name" value="Sensor histidine kinase WalK"/>
    <property type="match status" value="1"/>
</dbReference>
<dbReference type="SMART" id="SM00388">
    <property type="entry name" value="HisKA"/>
    <property type="match status" value="1"/>
</dbReference>
<feature type="transmembrane region" description="Helical" evidence="9">
    <location>
        <begin position="44"/>
        <end position="69"/>
    </location>
</feature>
<keyword evidence="4" id="KW-0597">Phosphoprotein</keyword>
<dbReference type="PANTHER" id="PTHR43711">
    <property type="entry name" value="TWO-COMPONENT HISTIDINE KINASE"/>
    <property type="match status" value="1"/>
</dbReference>
<evidence type="ECO:0000256" key="9">
    <source>
        <dbReference type="SAM" id="Phobius"/>
    </source>
</evidence>
<dbReference type="Pfam" id="PF00512">
    <property type="entry name" value="HisKA"/>
    <property type="match status" value="1"/>
</dbReference>
<protein>
    <recommendedName>
        <fullName evidence="3">histidine kinase</fullName>
        <ecNumber evidence="3">2.7.13.3</ecNumber>
    </recommendedName>
</protein>
<dbReference type="Pfam" id="PF02518">
    <property type="entry name" value="HATPase_c"/>
    <property type="match status" value="1"/>
</dbReference>
<dbReference type="PANTHER" id="PTHR43711:SF1">
    <property type="entry name" value="HISTIDINE KINASE 1"/>
    <property type="match status" value="1"/>
</dbReference>
<dbReference type="InterPro" id="IPR004358">
    <property type="entry name" value="Sig_transdc_His_kin-like_C"/>
</dbReference>
<dbReference type="InterPro" id="IPR003594">
    <property type="entry name" value="HATPase_dom"/>
</dbReference>
<proteinExistence type="predicted"/>
<keyword evidence="8 9" id="KW-0472">Membrane</keyword>
<name>H6LHX1_ACEWD</name>
<evidence type="ECO:0000256" key="8">
    <source>
        <dbReference type="ARBA" id="ARBA00023136"/>
    </source>
</evidence>
<keyword evidence="9" id="KW-1133">Transmembrane helix</keyword>
<keyword evidence="12" id="KW-1185">Reference proteome</keyword>
<dbReference type="eggNOG" id="COG2205">
    <property type="taxonomic scope" value="Bacteria"/>
</dbReference>
<dbReference type="SUPFAM" id="SSF47384">
    <property type="entry name" value="Homodimeric domain of signal transducing histidine kinase"/>
    <property type="match status" value="1"/>
</dbReference>
<dbReference type="InterPro" id="IPR050736">
    <property type="entry name" value="Sensor_HK_Regulatory"/>
</dbReference>
<feature type="domain" description="Histidine kinase" evidence="10">
    <location>
        <begin position="137"/>
        <end position="352"/>
    </location>
</feature>
<evidence type="ECO:0000313" key="11">
    <source>
        <dbReference type="EMBL" id="AFA48501.1"/>
    </source>
</evidence>
<evidence type="ECO:0000313" key="12">
    <source>
        <dbReference type="Proteomes" id="UP000007177"/>
    </source>
</evidence>
<dbReference type="EC" id="2.7.13.3" evidence="3"/>
<evidence type="ECO:0000256" key="5">
    <source>
        <dbReference type="ARBA" id="ARBA00022679"/>
    </source>
</evidence>
<evidence type="ECO:0000259" key="10">
    <source>
        <dbReference type="PROSITE" id="PS50109"/>
    </source>
</evidence>
<evidence type="ECO:0000256" key="4">
    <source>
        <dbReference type="ARBA" id="ARBA00022553"/>
    </source>
</evidence>
<evidence type="ECO:0000256" key="3">
    <source>
        <dbReference type="ARBA" id="ARBA00012438"/>
    </source>
</evidence>
<evidence type="ECO:0000256" key="2">
    <source>
        <dbReference type="ARBA" id="ARBA00004370"/>
    </source>
</evidence>
<dbReference type="PRINTS" id="PR00344">
    <property type="entry name" value="BCTRLSENSOR"/>
</dbReference>
<evidence type="ECO:0000256" key="6">
    <source>
        <dbReference type="ARBA" id="ARBA00022777"/>
    </source>
</evidence>
<dbReference type="GO" id="GO:0000155">
    <property type="term" value="F:phosphorelay sensor kinase activity"/>
    <property type="evidence" value="ECO:0007669"/>
    <property type="project" value="InterPro"/>
</dbReference>
<dbReference type="PROSITE" id="PS51257">
    <property type="entry name" value="PROKAR_LIPOPROTEIN"/>
    <property type="match status" value="1"/>
</dbReference>
<sequence length="354" mass="39414">MKQPKRPPAAISFIILFFVLGCSFAAGYGLTLIIYHWTGTPSEFWSHIISGLIGMVLIISVASISRLIANKYSKGIQQHHLMQNELINAMTRIAQGDFDVFIEPRDEYHHNDMVAGINKIAKELGSMEQLRQDFISNVSHEIQSPLTSISGFAALLKNNTLTPAQKNRYLDIIETESKRLSALSDNLLKLSALETGGEPLSFIPFRLDKQLEEVVLMLEPQWNSKDIAMEVDLEKLSIPGDEGLLSQVWVNILHNAIKFTPEGGMIHVILTSDQTKVCCQIIDTGIGIQPEDQIHIFERFYKVDKSRDRALGGNGLGLSLAKKIVELHQGQITPQSEINKGTTFTITLPKLPSV</sequence>
<dbReference type="AlphaFoldDB" id="H6LHX1"/>
<comment type="subcellular location">
    <subcellularLocation>
        <location evidence="2">Membrane</location>
    </subcellularLocation>
</comment>
<keyword evidence="7" id="KW-0902">Two-component regulatory system</keyword>